<evidence type="ECO:0008006" key="3">
    <source>
        <dbReference type="Google" id="ProtNLM"/>
    </source>
</evidence>
<organism evidence="1 2">
    <name type="scientific">Mesobacillus stamsii</name>
    <dbReference type="NCBI Taxonomy" id="225347"/>
    <lineage>
        <taxon>Bacteria</taxon>
        <taxon>Bacillati</taxon>
        <taxon>Bacillota</taxon>
        <taxon>Bacilli</taxon>
        <taxon>Bacillales</taxon>
        <taxon>Bacillaceae</taxon>
        <taxon>Mesobacillus</taxon>
    </lineage>
</organism>
<proteinExistence type="predicted"/>
<dbReference type="RefSeq" id="WP_307191928.1">
    <property type="nucleotide sequence ID" value="NZ_JAUSUN010000012.1"/>
</dbReference>
<name>A0ABU0FW89_9BACI</name>
<evidence type="ECO:0000313" key="1">
    <source>
        <dbReference type="EMBL" id="MDQ0414090.1"/>
    </source>
</evidence>
<keyword evidence="2" id="KW-1185">Reference proteome</keyword>
<comment type="caution">
    <text evidence="1">The sequence shown here is derived from an EMBL/GenBank/DDBJ whole genome shotgun (WGS) entry which is preliminary data.</text>
</comment>
<accession>A0ABU0FW89</accession>
<dbReference type="NCBIfam" id="NF047593">
    <property type="entry name" value="IS66_ISAeme5_TnpA"/>
    <property type="match status" value="1"/>
</dbReference>
<protein>
    <recommendedName>
        <fullName evidence="3">Transposase</fullName>
    </recommendedName>
</protein>
<evidence type="ECO:0000313" key="2">
    <source>
        <dbReference type="Proteomes" id="UP001242313"/>
    </source>
</evidence>
<sequence length="103" mass="11871">MEKTELHIEWERRIEDYESSGYTQATWCSINKVNVNQLKYWIRKIKGPKRNRSTKSKFTPVVVTEPPANESMEIKIGQASVGIRPGFDPAFLADIVRTLKTLC</sequence>
<reference evidence="1 2" key="1">
    <citation type="submission" date="2023-07" db="EMBL/GenBank/DDBJ databases">
        <title>Genomic Encyclopedia of Type Strains, Phase IV (KMG-IV): sequencing the most valuable type-strain genomes for metagenomic binning, comparative biology and taxonomic classification.</title>
        <authorList>
            <person name="Goeker M."/>
        </authorList>
    </citation>
    <scope>NUCLEOTIDE SEQUENCE [LARGE SCALE GENOMIC DNA]</scope>
    <source>
        <strain evidence="1 2">DSM 19598</strain>
    </source>
</reference>
<dbReference type="EMBL" id="JAUSUN010000012">
    <property type="protein sequence ID" value="MDQ0414090.1"/>
    <property type="molecule type" value="Genomic_DNA"/>
</dbReference>
<gene>
    <name evidence="1" type="ORF">J2S25_002297</name>
</gene>
<dbReference type="Proteomes" id="UP001242313">
    <property type="component" value="Unassembled WGS sequence"/>
</dbReference>